<organism evidence="8 9">
    <name type="scientific">Ziziphus jujuba var. spinosa</name>
    <dbReference type="NCBI Taxonomy" id="714518"/>
    <lineage>
        <taxon>Eukaryota</taxon>
        <taxon>Viridiplantae</taxon>
        <taxon>Streptophyta</taxon>
        <taxon>Embryophyta</taxon>
        <taxon>Tracheophyta</taxon>
        <taxon>Spermatophyta</taxon>
        <taxon>Magnoliopsida</taxon>
        <taxon>eudicotyledons</taxon>
        <taxon>Gunneridae</taxon>
        <taxon>Pentapetalae</taxon>
        <taxon>rosids</taxon>
        <taxon>fabids</taxon>
        <taxon>Rosales</taxon>
        <taxon>Rhamnaceae</taxon>
        <taxon>Paliureae</taxon>
        <taxon>Ziziphus</taxon>
    </lineage>
</organism>
<evidence type="ECO:0000256" key="6">
    <source>
        <dbReference type="ARBA" id="ARBA00023136"/>
    </source>
</evidence>
<feature type="transmembrane region" description="Helical" evidence="7">
    <location>
        <begin position="69"/>
        <end position="86"/>
    </location>
</feature>
<gene>
    <name evidence="8" type="ORF">FEM48_Zijuj09G0049600</name>
</gene>
<accession>A0A978UR08</accession>
<feature type="transmembrane region" description="Helical" evidence="7">
    <location>
        <begin position="44"/>
        <end position="63"/>
    </location>
</feature>
<proteinExistence type="inferred from homology"/>
<dbReference type="GO" id="GO:0016192">
    <property type="term" value="P:vesicle-mediated transport"/>
    <property type="evidence" value="ECO:0007669"/>
    <property type="project" value="TreeGrafter"/>
</dbReference>
<evidence type="ECO:0000256" key="2">
    <source>
        <dbReference type="ARBA" id="ARBA00004127"/>
    </source>
</evidence>
<name>A0A978UR08_ZIZJJ</name>
<comment type="subcellular location">
    <subcellularLocation>
        <location evidence="2">Endomembrane system</location>
        <topology evidence="2">Multi-pass membrane protein</topology>
    </subcellularLocation>
</comment>
<feature type="transmembrane region" description="Helical" evidence="7">
    <location>
        <begin position="98"/>
        <end position="131"/>
    </location>
</feature>
<keyword evidence="4 7" id="KW-0812">Transmembrane</keyword>
<dbReference type="AlphaFoldDB" id="A0A978UR08"/>
<evidence type="ECO:0000313" key="8">
    <source>
        <dbReference type="EMBL" id="KAH7517308.1"/>
    </source>
</evidence>
<keyword evidence="6 7" id="KW-0472">Membrane</keyword>
<evidence type="ECO:0000256" key="1">
    <source>
        <dbReference type="ARBA" id="ARBA00002501"/>
    </source>
</evidence>
<dbReference type="Pfam" id="PF03208">
    <property type="entry name" value="PRA1"/>
    <property type="match status" value="2"/>
</dbReference>
<keyword evidence="5 7" id="KW-1133">Transmembrane helix</keyword>
<reference evidence="8" key="1">
    <citation type="journal article" date="2021" name="Front. Plant Sci.">
        <title>Chromosome-Scale Genome Assembly for Chinese Sour Jujube and Insights Into Its Genome Evolution and Domestication Signature.</title>
        <authorList>
            <person name="Shen L.-Y."/>
            <person name="Luo H."/>
            <person name="Wang X.-L."/>
            <person name="Wang X.-M."/>
            <person name="Qiu X.-J."/>
            <person name="Liu H."/>
            <person name="Zhou S.-S."/>
            <person name="Jia K.-H."/>
            <person name="Nie S."/>
            <person name="Bao Y.-T."/>
            <person name="Zhang R.-G."/>
            <person name="Yun Q.-Z."/>
            <person name="Chai Y.-H."/>
            <person name="Lu J.-Y."/>
            <person name="Li Y."/>
            <person name="Zhao S.-W."/>
            <person name="Mao J.-F."/>
            <person name="Jia S.-G."/>
            <person name="Mao Y.-M."/>
        </authorList>
    </citation>
    <scope>NUCLEOTIDE SEQUENCE</scope>
    <source>
        <strain evidence="8">AT0</strain>
        <tissue evidence="8">Leaf</tissue>
    </source>
</reference>
<protein>
    <recommendedName>
        <fullName evidence="10">PRA1 family protein</fullName>
    </recommendedName>
</protein>
<evidence type="ECO:0000256" key="5">
    <source>
        <dbReference type="ARBA" id="ARBA00022989"/>
    </source>
</evidence>
<dbReference type="GO" id="GO:0005794">
    <property type="term" value="C:Golgi apparatus"/>
    <property type="evidence" value="ECO:0007669"/>
    <property type="project" value="TreeGrafter"/>
</dbReference>
<dbReference type="InterPro" id="IPR004895">
    <property type="entry name" value="Prenylated_rab_accept_PRA1"/>
</dbReference>
<evidence type="ECO:0000313" key="9">
    <source>
        <dbReference type="Proteomes" id="UP000813462"/>
    </source>
</evidence>
<comment type="caution">
    <text evidence="8">The sequence shown here is derived from an EMBL/GenBank/DDBJ whole genome shotgun (WGS) entry which is preliminary data.</text>
</comment>
<dbReference type="GO" id="GO:0005783">
    <property type="term" value="C:endoplasmic reticulum"/>
    <property type="evidence" value="ECO:0007669"/>
    <property type="project" value="UniProtKB-ARBA"/>
</dbReference>
<evidence type="ECO:0000256" key="3">
    <source>
        <dbReference type="ARBA" id="ARBA00006483"/>
    </source>
</evidence>
<sequence>MPSISWNAHAPSVAQDHIGTYLLEFFNCPSTFGEAITRMKHNLYYYRISYSMITLFILLISVLWHPLSIVIFAIFFFGMLIGHCCNQDLIELLKGFLTVLWVVTLFALLSTGFWLNVLVSISIGCVVVGTHAVFRSTDDQKNGPELAKSSLLFLSLSLSISFSLWVEVGFLVLKGSGLRHLQRLSLRSVSNMALSIPNSLVEATRRLEYNFSNFAAHYAILVFYIFFLSIFGRSFCMFVLIDLVFVCFLVYLNYQHPMVLFNCRDDIIDILAFLGAFAIWALIFVFDICLNLLISFWIASALAGLHAVLWETEAPTAPAASDAAV</sequence>
<dbReference type="PANTHER" id="PTHR19317">
    <property type="entry name" value="PRENYLATED RAB ACCEPTOR 1-RELATED"/>
    <property type="match status" value="1"/>
</dbReference>
<feature type="transmembrane region" description="Helical" evidence="7">
    <location>
        <begin position="214"/>
        <end position="231"/>
    </location>
</feature>
<dbReference type="PANTHER" id="PTHR19317:SF84">
    <property type="entry name" value="PRA1 FAMILY PROTEIN"/>
    <property type="match status" value="1"/>
</dbReference>
<evidence type="ECO:0008006" key="10">
    <source>
        <dbReference type="Google" id="ProtNLM"/>
    </source>
</evidence>
<dbReference type="Proteomes" id="UP000813462">
    <property type="component" value="Unassembled WGS sequence"/>
</dbReference>
<comment type="function">
    <text evidence="1">May be involved in both secretory and endocytic intracellular trafficking in the endosomal/prevacuolar compartments.</text>
</comment>
<feature type="transmembrane region" description="Helical" evidence="7">
    <location>
        <begin position="292"/>
        <end position="310"/>
    </location>
</feature>
<feature type="transmembrane region" description="Helical" evidence="7">
    <location>
        <begin position="266"/>
        <end position="286"/>
    </location>
</feature>
<feature type="transmembrane region" description="Helical" evidence="7">
    <location>
        <begin position="151"/>
        <end position="173"/>
    </location>
</feature>
<dbReference type="EMBL" id="JAEACU010000009">
    <property type="protein sequence ID" value="KAH7517308.1"/>
    <property type="molecule type" value="Genomic_DNA"/>
</dbReference>
<evidence type="ECO:0000256" key="4">
    <source>
        <dbReference type="ARBA" id="ARBA00022692"/>
    </source>
</evidence>
<comment type="similarity">
    <text evidence="3">Belongs to the PRA1 family.</text>
</comment>
<evidence type="ECO:0000256" key="7">
    <source>
        <dbReference type="SAM" id="Phobius"/>
    </source>
</evidence>